<feature type="compositionally biased region" description="Acidic residues" evidence="1">
    <location>
        <begin position="76"/>
        <end position="91"/>
    </location>
</feature>
<gene>
    <name evidence="2" type="ORF">E3N88_20423</name>
</gene>
<evidence type="ECO:0000313" key="2">
    <source>
        <dbReference type="EMBL" id="KAD4888350.1"/>
    </source>
</evidence>
<feature type="compositionally biased region" description="Polar residues" evidence="1">
    <location>
        <begin position="103"/>
        <end position="114"/>
    </location>
</feature>
<reference evidence="2 3" key="1">
    <citation type="submission" date="2019-05" db="EMBL/GenBank/DDBJ databases">
        <title>Mikania micrantha, genome provides insights into the molecular mechanism of rapid growth.</title>
        <authorList>
            <person name="Liu B."/>
        </authorList>
    </citation>
    <scope>NUCLEOTIDE SEQUENCE [LARGE SCALE GENOMIC DNA]</scope>
    <source>
        <strain evidence="2">NLD-2019</strain>
        <tissue evidence="2">Leaf</tissue>
    </source>
</reference>
<sequence length="248" mass="27220">MASTTQKIIPMTRFSISEDEEEAPIIFKRARLSELASQWQGSVLPSQSRAAVEEDVEDEDFLPIDDVESDSQAPGETEDDEESDTEEDDDASDHGEAEPVPAGQNQQEQRAPTASTVVNKGNGELQVVLTDPDVFDCPICFEPLCTPVFQKENVPLAACRLVITVAELLKRSSNQSKFHAKMLAMVAQKLWLTVKKASMNKRVPMPHAFALTHHVPTVALPKTCTSILASNMQLPQPVSPTTPRSLLL</sequence>
<accession>A0A5N6NIN0</accession>
<evidence type="ECO:0000256" key="1">
    <source>
        <dbReference type="SAM" id="MobiDB-lite"/>
    </source>
</evidence>
<dbReference type="Proteomes" id="UP000326396">
    <property type="component" value="Linkage Group LG19"/>
</dbReference>
<name>A0A5N6NIN0_9ASTR</name>
<feature type="region of interest" description="Disordered" evidence="1">
    <location>
        <begin position="38"/>
        <end position="114"/>
    </location>
</feature>
<evidence type="ECO:0000313" key="3">
    <source>
        <dbReference type="Proteomes" id="UP000326396"/>
    </source>
</evidence>
<proteinExistence type="predicted"/>
<dbReference type="AlphaFoldDB" id="A0A5N6NIN0"/>
<keyword evidence="3" id="KW-1185">Reference proteome</keyword>
<feature type="region of interest" description="Disordered" evidence="1">
    <location>
        <begin position="1"/>
        <end position="22"/>
    </location>
</feature>
<dbReference type="EMBL" id="SZYD01000011">
    <property type="protein sequence ID" value="KAD4888350.1"/>
    <property type="molecule type" value="Genomic_DNA"/>
</dbReference>
<comment type="caution">
    <text evidence="2">The sequence shown here is derived from an EMBL/GenBank/DDBJ whole genome shotgun (WGS) entry which is preliminary data.</text>
</comment>
<organism evidence="2 3">
    <name type="scientific">Mikania micrantha</name>
    <name type="common">bitter vine</name>
    <dbReference type="NCBI Taxonomy" id="192012"/>
    <lineage>
        <taxon>Eukaryota</taxon>
        <taxon>Viridiplantae</taxon>
        <taxon>Streptophyta</taxon>
        <taxon>Embryophyta</taxon>
        <taxon>Tracheophyta</taxon>
        <taxon>Spermatophyta</taxon>
        <taxon>Magnoliopsida</taxon>
        <taxon>eudicotyledons</taxon>
        <taxon>Gunneridae</taxon>
        <taxon>Pentapetalae</taxon>
        <taxon>asterids</taxon>
        <taxon>campanulids</taxon>
        <taxon>Asterales</taxon>
        <taxon>Asteraceae</taxon>
        <taxon>Asteroideae</taxon>
        <taxon>Heliantheae alliance</taxon>
        <taxon>Eupatorieae</taxon>
        <taxon>Mikania</taxon>
    </lineage>
</organism>
<dbReference type="OrthoDB" id="4788989at2759"/>
<protein>
    <submittedName>
        <fullName evidence="2">Uncharacterized protein</fullName>
    </submittedName>
</protein>
<feature type="compositionally biased region" description="Polar residues" evidence="1">
    <location>
        <begin position="38"/>
        <end position="49"/>
    </location>
</feature>
<feature type="compositionally biased region" description="Acidic residues" evidence="1">
    <location>
        <begin position="53"/>
        <end position="69"/>
    </location>
</feature>